<dbReference type="InterPro" id="IPR035402">
    <property type="entry name" value="DgcN-like_N"/>
</dbReference>
<dbReference type="InterPro" id="IPR011669">
    <property type="entry name" value="DgcN-like"/>
</dbReference>
<dbReference type="InterPro" id="IPR027417">
    <property type="entry name" value="P-loop_NTPase"/>
</dbReference>
<comment type="caution">
    <text evidence="3">The sequence shown here is derived from an EMBL/GenBank/DDBJ whole genome shotgun (WGS) entry which is preliminary data.</text>
</comment>
<evidence type="ECO:0000259" key="2">
    <source>
        <dbReference type="Pfam" id="PF17396"/>
    </source>
</evidence>
<evidence type="ECO:0000313" key="3">
    <source>
        <dbReference type="EMBL" id="POF32116.1"/>
    </source>
</evidence>
<dbReference type="PANTHER" id="PTHR40690:SF1">
    <property type="entry name" value="DUF1611 DOMAIN-CONTAINING PROTEIN"/>
    <property type="match status" value="1"/>
</dbReference>
<dbReference type="SUPFAM" id="SSF52540">
    <property type="entry name" value="P-loop containing nucleoside triphosphate hydrolases"/>
    <property type="match status" value="1"/>
</dbReference>
<feature type="domain" description="D-glutamate N-acetyltransferase-like N-terminal" evidence="2">
    <location>
        <begin position="78"/>
        <end position="175"/>
    </location>
</feature>
<dbReference type="RefSeq" id="WP_103222074.1">
    <property type="nucleotide sequence ID" value="NZ_PPCN01000003.1"/>
</dbReference>
<dbReference type="PANTHER" id="PTHR40690">
    <property type="entry name" value="GLL3100 PROTEIN"/>
    <property type="match status" value="1"/>
</dbReference>
<dbReference type="InterPro" id="IPR035086">
    <property type="entry name" value="DgcN-like_C"/>
</dbReference>
<sequence>MTVIPFTNTVKARPVLHLSFAKKALVPPVAPALKPVDATIATALVYCEGNFGKIDGKTANGLVRHSEKYEILSIIDSTQAGRDAGDVLDGKANEIPVFASLDQALAGSRRKPDYFIYGMAPATGMLSPQEREIVLAALGHGMNVVNGLHEFLGDDPEFAAAGAANNAVIIDVRKPRPKNDLRLFSGAIHDVTCPRIAVLGTDCAIGKRTTASILTRALIARGVRAVMVSTGQTGLMQGGRYGVALDAVPSQFCCGELEATIVDAWKGDDPEVIIVEGQGALSHPAFCTSAFILRGSAPQGVILQHAPHRENRCDFEHMKMPEPKSEIDLIEAFADTKVIGLTINHEAMTDAEIGAAISVYEAELQIPVTDALARPEERLVDMVFSSFPELERKHAALIQ</sequence>
<keyword evidence="4" id="KW-1185">Reference proteome</keyword>
<gene>
    <name evidence="3" type="ORF">CLV41_10335</name>
</gene>
<accession>A0A2S3UWQ9</accession>
<dbReference type="Pfam" id="PF07755">
    <property type="entry name" value="DUF1611"/>
    <property type="match status" value="1"/>
</dbReference>
<organism evidence="3 4">
    <name type="scientific">Roseibium marinum</name>
    <dbReference type="NCBI Taxonomy" id="281252"/>
    <lineage>
        <taxon>Bacteria</taxon>
        <taxon>Pseudomonadati</taxon>
        <taxon>Pseudomonadota</taxon>
        <taxon>Alphaproteobacteria</taxon>
        <taxon>Hyphomicrobiales</taxon>
        <taxon>Stappiaceae</taxon>
        <taxon>Roseibium</taxon>
    </lineage>
</organism>
<dbReference type="Pfam" id="PF17396">
    <property type="entry name" value="DUF1611_N"/>
    <property type="match status" value="1"/>
</dbReference>
<dbReference type="Proteomes" id="UP000236959">
    <property type="component" value="Unassembled WGS sequence"/>
</dbReference>
<dbReference type="PIRSF" id="PIRSF026760">
    <property type="entry name" value="UCP026760"/>
    <property type="match status" value="1"/>
</dbReference>
<name>A0A2S3UWQ9_9HYPH</name>
<reference evidence="3 4" key="1">
    <citation type="submission" date="2018-01" db="EMBL/GenBank/DDBJ databases">
        <title>Genomic Encyclopedia of Archaeal and Bacterial Type Strains, Phase II (KMG-II): from individual species to whole genera.</title>
        <authorList>
            <person name="Goeker M."/>
        </authorList>
    </citation>
    <scope>NUCLEOTIDE SEQUENCE [LARGE SCALE GENOMIC DNA]</scope>
    <source>
        <strain evidence="3 4">DSM 17023</strain>
    </source>
</reference>
<proteinExistence type="predicted"/>
<dbReference type="OrthoDB" id="9778498at2"/>
<protein>
    <submittedName>
        <fullName evidence="3">Putative NAD-dependent epimerase/dehydratase family protein</fullName>
    </submittedName>
</protein>
<dbReference type="Gene3D" id="3.40.50.300">
    <property type="entry name" value="P-loop containing nucleotide triphosphate hydrolases"/>
    <property type="match status" value="1"/>
</dbReference>
<feature type="domain" description="D-glutamate N-acetyltransferase-like C-terminal" evidence="1">
    <location>
        <begin position="183"/>
        <end position="380"/>
    </location>
</feature>
<dbReference type="AlphaFoldDB" id="A0A2S3UWQ9"/>
<evidence type="ECO:0000313" key="4">
    <source>
        <dbReference type="Proteomes" id="UP000236959"/>
    </source>
</evidence>
<dbReference type="Gene3D" id="3.40.50.720">
    <property type="entry name" value="NAD(P)-binding Rossmann-like Domain"/>
    <property type="match status" value="1"/>
</dbReference>
<evidence type="ECO:0000259" key="1">
    <source>
        <dbReference type="Pfam" id="PF07755"/>
    </source>
</evidence>
<dbReference type="EMBL" id="PPCN01000003">
    <property type="protein sequence ID" value="POF32116.1"/>
    <property type="molecule type" value="Genomic_DNA"/>
</dbReference>